<name>A0A7G1KD00_9NOCA</name>
<dbReference type="Pfam" id="PF13439">
    <property type="entry name" value="Glyco_transf_4"/>
    <property type="match status" value="1"/>
</dbReference>
<evidence type="ECO:0000256" key="2">
    <source>
        <dbReference type="ARBA" id="ARBA00022679"/>
    </source>
</evidence>
<dbReference type="EMBL" id="AP023396">
    <property type="protein sequence ID" value="BCK53097.1"/>
    <property type="molecule type" value="Genomic_DNA"/>
</dbReference>
<dbReference type="Proteomes" id="UP000516173">
    <property type="component" value="Chromosome"/>
</dbReference>
<dbReference type="Gene3D" id="3.40.50.2000">
    <property type="entry name" value="Glycogen Phosphorylase B"/>
    <property type="match status" value="2"/>
</dbReference>
<dbReference type="AlphaFoldDB" id="A0A7G1KD00"/>
<evidence type="ECO:0000259" key="3">
    <source>
        <dbReference type="Pfam" id="PF00534"/>
    </source>
</evidence>
<evidence type="ECO:0000259" key="4">
    <source>
        <dbReference type="Pfam" id="PF13439"/>
    </source>
</evidence>
<keyword evidence="2 5" id="KW-0808">Transferase</keyword>
<dbReference type="GO" id="GO:0016757">
    <property type="term" value="F:glycosyltransferase activity"/>
    <property type="evidence" value="ECO:0007669"/>
    <property type="project" value="UniProtKB-KW"/>
</dbReference>
<protein>
    <submittedName>
        <fullName evidence="5">Glycosyl transferase</fullName>
    </submittedName>
</protein>
<evidence type="ECO:0000256" key="1">
    <source>
        <dbReference type="ARBA" id="ARBA00022676"/>
    </source>
</evidence>
<keyword evidence="1" id="KW-0328">Glycosyltransferase</keyword>
<dbReference type="PANTHER" id="PTHR12526">
    <property type="entry name" value="GLYCOSYLTRANSFERASE"/>
    <property type="match status" value="1"/>
</dbReference>
<evidence type="ECO:0000313" key="6">
    <source>
        <dbReference type="Proteomes" id="UP000516173"/>
    </source>
</evidence>
<proteinExistence type="predicted"/>
<sequence length="408" mass="44560">MTVQSSTPQQRIRYDRTSARIAPFQAPAAPETFHIAMVVPPYFDVPPKAYGGVEAVVADLVDALIERGHEVTLFGAGEPGTRARFVPVWDRIQADRLGDPFPEVVHALKVRRALEEVMARDGIDLVHDHTFAGPLSAPFYAGLGLPTVVTVHGPVDGDPYTYYRELGEDVSLVAISDRQRELAPDLNWAGRVHNALRVADWPFCADKSDYALFLGRFSECKAPHLALEAAHAAGMPLVLAGKCNEPAEKAYFDEAVRPLLTERDHVFGMADAAAKRKLLSEAKCLLFPVQWEEPFGMVMIEAMVCGTPVVALRGGAVSEVIVDGVTGRVCDDPAELPIAMREVQEYDPAACREHVLANFSADTLGRGYEQVYRRALRARRSRRMVRAATRIHALPTTSAPGAMAGDPA</sequence>
<keyword evidence="6" id="KW-1185">Reference proteome</keyword>
<dbReference type="CDD" id="cd03802">
    <property type="entry name" value="GT4_AviGT4-like"/>
    <property type="match status" value="1"/>
</dbReference>
<accession>A0A7G1KD00</accession>
<dbReference type="InterPro" id="IPR001296">
    <property type="entry name" value="Glyco_trans_1"/>
</dbReference>
<organism evidence="5 6">
    <name type="scientific">Nocardia wallacei</name>
    <dbReference type="NCBI Taxonomy" id="480035"/>
    <lineage>
        <taxon>Bacteria</taxon>
        <taxon>Bacillati</taxon>
        <taxon>Actinomycetota</taxon>
        <taxon>Actinomycetes</taxon>
        <taxon>Mycobacteriales</taxon>
        <taxon>Nocardiaceae</taxon>
        <taxon>Nocardia</taxon>
    </lineage>
</organism>
<dbReference type="InterPro" id="IPR028098">
    <property type="entry name" value="Glyco_trans_4-like_N"/>
</dbReference>
<gene>
    <name evidence="5" type="ORF">NWFMUON74_08690</name>
</gene>
<feature type="domain" description="Glycosyltransferase subfamily 4-like N-terminal" evidence="4">
    <location>
        <begin position="50"/>
        <end position="163"/>
    </location>
</feature>
<reference evidence="5 6" key="1">
    <citation type="submission" date="2020-08" db="EMBL/GenBank/DDBJ databases">
        <title>Genome Sequencing of Nocardia wallacei strain FMUON74 and assembly.</title>
        <authorList>
            <person name="Toyokawa M."/>
            <person name="Uesaka K."/>
        </authorList>
    </citation>
    <scope>NUCLEOTIDE SEQUENCE [LARGE SCALE GENOMIC DNA]</scope>
    <source>
        <strain evidence="5 6">FMUON74</strain>
    </source>
</reference>
<feature type="domain" description="Glycosyl transferase family 1" evidence="3">
    <location>
        <begin position="206"/>
        <end position="333"/>
    </location>
</feature>
<dbReference type="PANTHER" id="PTHR12526:SF595">
    <property type="entry name" value="BLL5217 PROTEIN"/>
    <property type="match status" value="1"/>
</dbReference>
<evidence type="ECO:0000313" key="5">
    <source>
        <dbReference type="EMBL" id="BCK53097.1"/>
    </source>
</evidence>
<dbReference type="Pfam" id="PF00534">
    <property type="entry name" value="Glycos_transf_1"/>
    <property type="match status" value="1"/>
</dbReference>
<dbReference type="SUPFAM" id="SSF53756">
    <property type="entry name" value="UDP-Glycosyltransferase/glycogen phosphorylase"/>
    <property type="match status" value="1"/>
</dbReference>
<dbReference type="KEGG" id="nwl:NWFMUON74_08690"/>